<dbReference type="InterPro" id="IPR041854">
    <property type="entry name" value="BFD-like_2Fe2S-bd_dom_sf"/>
</dbReference>
<organism evidence="22 23">
    <name type="scientific">Pachysolen tannophilus NRRL Y-2460</name>
    <dbReference type="NCBI Taxonomy" id="669874"/>
    <lineage>
        <taxon>Eukaryota</taxon>
        <taxon>Fungi</taxon>
        <taxon>Dikarya</taxon>
        <taxon>Ascomycota</taxon>
        <taxon>Saccharomycotina</taxon>
        <taxon>Pichiomycetes</taxon>
        <taxon>Pachysolenaceae</taxon>
        <taxon>Pachysolen</taxon>
    </lineage>
</organism>
<dbReference type="EMBL" id="KV454013">
    <property type="protein sequence ID" value="ODV96270.1"/>
    <property type="molecule type" value="Genomic_DNA"/>
</dbReference>
<dbReference type="GO" id="GO:0051537">
    <property type="term" value="F:2 iron, 2 sulfur cluster binding"/>
    <property type="evidence" value="ECO:0007669"/>
    <property type="project" value="UniProtKB-KW"/>
</dbReference>
<dbReference type="FunFam" id="1.10.10.1100:FF:000002">
    <property type="entry name" value="Nitrite reductase large subunit"/>
    <property type="match status" value="1"/>
</dbReference>
<name>A0A1E4TWZ0_PACTA</name>
<keyword evidence="13" id="KW-0408">Iron</keyword>
<evidence type="ECO:0000313" key="23">
    <source>
        <dbReference type="Proteomes" id="UP000094236"/>
    </source>
</evidence>
<dbReference type="InterPro" id="IPR023753">
    <property type="entry name" value="FAD/NAD-binding_dom"/>
</dbReference>
<dbReference type="PANTHER" id="PTHR43809">
    <property type="entry name" value="NITRITE REDUCTASE (NADH) LARGE SUBUNIT"/>
    <property type="match status" value="1"/>
</dbReference>
<comment type="catalytic activity">
    <reaction evidence="18">
        <text>NH4(+) + 3 NADP(+) + 2 H2O = nitrite + 3 NADPH + 5 H(+)</text>
        <dbReference type="Rhea" id="RHEA:24632"/>
        <dbReference type="ChEBI" id="CHEBI:15377"/>
        <dbReference type="ChEBI" id="CHEBI:15378"/>
        <dbReference type="ChEBI" id="CHEBI:16301"/>
        <dbReference type="ChEBI" id="CHEBI:28938"/>
        <dbReference type="ChEBI" id="CHEBI:57783"/>
        <dbReference type="ChEBI" id="CHEBI:58349"/>
        <dbReference type="EC" id="1.7.1.4"/>
    </reaction>
</comment>
<dbReference type="Pfam" id="PF07992">
    <property type="entry name" value="Pyr_redox_2"/>
    <property type="match status" value="1"/>
</dbReference>
<dbReference type="SUPFAM" id="SSF50022">
    <property type="entry name" value="ISP domain"/>
    <property type="match status" value="1"/>
</dbReference>
<dbReference type="InterPro" id="IPR036136">
    <property type="entry name" value="Nit/Sulf_reduc_fer-like_dom_sf"/>
</dbReference>
<keyword evidence="9" id="KW-0001">2Fe-2S</keyword>
<accession>A0A1E4TWZ0</accession>
<dbReference type="SUPFAM" id="SSF56014">
    <property type="entry name" value="Nitrite and sulphite reductase 4Fe-4S domain-like"/>
    <property type="match status" value="1"/>
</dbReference>
<evidence type="ECO:0000256" key="4">
    <source>
        <dbReference type="ARBA" id="ARBA00005096"/>
    </source>
</evidence>
<keyword evidence="8" id="KW-0285">Flavoprotein</keyword>
<keyword evidence="7" id="KW-0349">Heme</keyword>
<dbReference type="OrthoDB" id="432169at2759"/>
<dbReference type="InterPro" id="IPR041575">
    <property type="entry name" value="Rubredoxin_C"/>
</dbReference>
<dbReference type="PROSITE" id="PS00365">
    <property type="entry name" value="NIR_SIR"/>
    <property type="match status" value="1"/>
</dbReference>
<dbReference type="SUPFAM" id="SSF51905">
    <property type="entry name" value="FAD/NAD(P)-binding domain"/>
    <property type="match status" value="1"/>
</dbReference>
<evidence type="ECO:0000256" key="10">
    <source>
        <dbReference type="ARBA" id="ARBA00022723"/>
    </source>
</evidence>
<evidence type="ECO:0000256" key="13">
    <source>
        <dbReference type="ARBA" id="ARBA00023004"/>
    </source>
</evidence>
<dbReference type="GO" id="GO:0008942">
    <property type="term" value="F:nitrite reductase [NAD(P)H] activity"/>
    <property type="evidence" value="ECO:0007669"/>
    <property type="project" value="UniProtKB-EC"/>
</dbReference>
<dbReference type="UniPathway" id="UPA00653"/>
<comment type="catalytic activity">
    <reaction evidence="17">
        <text>NH4(+) + 3 NAD(+) + 2 H2O = nitrite + 3 NADH + 5 H(+)</text>
        <dbReference type="Rhea" id="RHEA:24628"/>
        <dbReference type="ChEBI" id="CHEBI:15377"/>
        <dbReference type="ChEBI" id="CHEBI:15378"/>
        <dbReference type="ChEBI" id="CHEBI:16301"/>
        <dbReference type="ChEBI" id="CHEBI:28938"/>
        <dbReference type="ChEBI" id="CHEBI:57540"/>
        <dbReference type="ChEBI" id="CHEBI:57945"/>
        <dbReference type="EC" id="1.7.1.4"/>
    </reaction>
</comment>
<comment type="cofactor">
    <cofactor evidence="16">
        <name>[2Fe-2S] cluster</name>
        <dbReference type="ChEBI" id="CHEBI:190135"/>
    </cofactor>
</comment>
<evidence type="ECO:0000256" key="18">
    <source>
        <dbReference type="ARBA" id="ARBA00051413"/>
    </source>
</evidence>
<evidence type="ECO:0000256" key="17">
    <source>
        <dbReference type="ARBA" id="ARBA00050114"/>
    </source>
</evidence>
<dbReference type="GO" id="GO:0015980">
    <property type="term" value="P:energy derivation by oxidation of organic compounds"/>
    <property type="evidence" value="ECO:0007669"/>
    <property type="project" value="UniProtKB-ARBA"/>
</dbReference>
<evidence type="ECO:0000256" key="2">
    <source>
        <dbReference type="ARBA" id="ARBA00001966"/>
    </source>
</evidence>
<evidence type="ECO:0000313" key="22">
    <source>
        <dbReference type="EMBL" id="ODV96270.1"/>
    </source>
</evidence>
<dbReference type="InterPro" id="IPR012748">
    <property type="entry name" value="Rieske-like_NirD"/>
</dbReference>
<evidence type="ECO:0000256" key="5">
    <source>
        <dbReference type="ARBA" id="ARBA00010429"/>
    </source>
</evidence>
<dbReference type="STRING" id="669874.A0A1E4TWZ0"/>
<evidence type="ECO:0000256" key="12">
    <source>
        <dbReference type="ARBA" id="ARBA00023002"/>
    </source>
</evidence>
<protein>
    <recommendedName>
        <fullName evidence="20">Nitrite reductase [NAD(P)H]</fullName>
        <ecNumber evidence="19">1.7.1.4</ecNumber>
    </recommendedName>
</protein>
<dbReference type="InterPro" id="IPR045854">
    <property type="entry name" value="NO2/SO3_Rdtase_4Fe4S_sf"/>
</dbReference>
<dbReference type="InterPro" id="IPR006067">
    <property type="entry name" value="NO2/SO3_Rdtase_4Fe4S_dom"/>
</dbReference>
<dbReference type="CDD" id="cd03529">
    <property type="entry name" value="Rieske_NirD"/>
    <property type="match status" value="1"/>
</dbReference>
<dbReference type="PRINTS" id="PR00397">
    <property type="entry name" value="SIROHAEM"/>
</dbReference>
<dbReference type="Pfam" id="PF13806">
    <property type="entry name" value="Rieske_2"/>
    <property type="match status" value="1"/>
</dbReference>
<keyword evidence="14" id="KW-0411">Iron-sulfur</keyword>
<gene>
    <name evidence="22" type="ORF">PACTADRAFT_2561</name>
</gene>
<evidence type="ECO:0000256" key="7">
    <source>
        <dbReference type="ARBA" id="ARBA00022617"/>
    </source>
</evidence>
<dbReference type="PANTHER" id="PTHR43809:SF1">
    <property type="entry name" value="NITRITE REDUCTASE (NADH) LARGE SUBUNIT"/>
    <property type="match status" value="1"/>
</dbReference>
<evidence type="ECO:0000256" key="1">
    <source>
        <dbReference type="ARBA" id="ARBA00001929"/>
    </source>
</evidence>
<dbReference type="GO" id="GO:0051539">
    <property type="term" value="F:4 iron, 4 sulfur cluster binding"/>
    <property type="evidence" value="ECO:0007669"/>
    <property type="project" value="UniProtKB-KW"/>
</dbReference>
<keyword evidence="23" id="KW-1185">Reference proteome</keyword>
<sequence>MLEASEPVSHGIPPLPGRPVERPRKNLVVIGFGMVAMAFLEKMLINDEKENEYKITILAEEPYLAYNRVGLTEYFEHRNFDNLLLSPKEFYDNRDQSKWDFRLDDPVVELNREEKKVKTSKGMTYSYDKLVFATGSNAVLPLNLLPEPRNGDKEVLSSYRPMGVFVYRNIDDLNAMLSFSKTLTHKTKKAVVIGGGLLGLEAAKALQDIQLYDNVIISHRSSWLLSQQLDEKGGNLLTEKVTDLGIIARVSTTVEELIFDENQKLKQVRYNNGEIEDCQLLCYTIGIKPRDELACSAKIETAPRGGLKVNDSLQTSDENIFAIGECASWNNNTYGLIAPGVTMADILAFNLTQAKYHTPSTFSEPDVGTRLKLMGVDVASFGDYFADKNEPKWLPRGFDKKDCKCLTKSLIYEDPVQGFYTKLIVTKDGKYLLGGILVGDTKNFTKFSALAKTKKPLPCSVSELILGKPGESEDDVSMLSDDTQVCSCHNVSKGRLAEKVRDGTCTTISELSSCTKAGTACGGCLPTVKSIFEAEMVKMGKTISHALCIHFKQSRADLFSLIMVRRYQSFRQVMEELGNEPGASGCEICKPCIGSILSTLFNRHLLSADVHGLQETNDRMLGNMQRNGTYSVVPRCSAGEITPEKLIALGQIAKKFDLYTKITGGQRIDLFGAKKQDLIQIWEDLNEAGFESGQAYGKTLRNVKSCVGSTWCRFGVGDSVGLAIRLEERYKGIRSPHKFKGGVSGCIRDCAEMHGKDFGLSAVQNETGSGYNVFVGGNGGMKPAHGQLLKASVLPDQVIPLLDRYLMFYLRTADKLQRTARWLENLPGGIEYLRDVIVYDKLGIAQELEDQMNELVGHYYDEWDEAVKNQKNDPRFKQFINTDQEQETVEIIRERGQRRPANWPVDDNLKREDFKGITWSSLAWKKICPSTDLPDQEAGSSATVLVSDTQIAIFRLNGKLFASQNMCGHKRAFVLSEGILGTDENHNTYISCPLHKRNYIIDNDKDESGSCKNDAAQSVAVFEVKDGEDGNIYIKLPPDSELDDMLGTKRWKVKQEESEKTHNEVFKNIDLKFKIKVPKRPLTTVGGSCSTDASLDW</sequence>
<keyword evidence="6" id="KW-0004">4Fe-4S</keyword>
<dbReference type="Gene3D" id="2.102.10.10">
    <property type="entry name" value="Rieske [2Fe-2S] iron-sulphur domain"/>
    <property type="match status" value="1"/>
</dbReference>
<dbReference type="SUPFAM" id="SSF55124">
    <property type="entry name" value="Nitrite/Sulfite reductase N-terminal domain-like"/>
    <property type="match status" value="1"/>
</dbReference>
<dbReference type="GO" id="GO:0050661">
    <property type="term" value="F:NADP binding"/>
    <property type="evidence" value="ECO:0007669"/>
    <property type="project" value="InterPro"/>
</dbReference>
<reference evidence="23" key="1">
    <citation type="submission" date="2016-05" db="EMBL/GenBank/DDBJ databases">
        <title>Comparative genomics of biotechnologically important yeasts.</title>
        <authorList>
            <consortium name="DOE Joint Genome Institute"/>
            <person name="Riley R."/>
            <person name="Haridas S."/>
            <person name="Wolfe K.H."/>
            <person name="Lopes M.R."/>
            <person name="Hittinger C.T."/>
            <person name="Goker M."/>
            <person name="Salamov A."/>
            <person name="Wisecaver J."/>
            <person name="Long T.M."/>
            <person name="Aerts A.L."/>
            <person name="Barry K."/>
            <person name="Choi C."/>
            <person name="Clum A."/>
            <person name="Coughlan A.Y."/>
            <person name="Deshpande S."/>
            <person name="Douglass A.P."/>
            <person name="Hanson S.J."/>
            <person name="Klenk H.-P."/>
            <person name="Labutti K."/>
            <person name="Lapidus A."/>
            <person name="Lindquist E."/>
            <person name="Lipzen A."/>
            <person name="Meier-Kolthoff J.P."/>
            <person name="Ohm R.A."/>
            <person name="Otillar R.P."/>
            <person name="Pangilinan J."/>
            <person name="Peng Y."/>
            <person name="Rokas A."/>
            <person name="Rosa C.A."/>
            <person name="Scheuner C."/>
            <person name="Sibirny A.A."/>
            <person name="Slot J.C."/>
            <person name="Stielow J.B."/>
            <person name="Sun H."/>
            <person name="Kurtzman C.P."/>
            <person name="Blackwell M."/>
            <person name="Grigoriev I.V."/>
            <person name="Jeffries T.W."/>
        </authorList>
    </citation>
    <scope>NUCLEOTIDE SEQUENCE [LARGE SCALE GENOMIC DNA]</scope>
    <source>
        <strain evidence="23">NRRL Y-2460</strain>
    </source>
</reference>
<dbReference type="PRINTS" id="PR00368">
    <property type="entry name" value="FADPNR"/>
</dbReference>
<dbReference type="GO" id="GO:0020037">
    <property type="term" value="F:heme binding"/>
    <property type="evidence" value="ECO:0007669"/>
    <property type="project" value="InterPro"/>
</dbReference>
<comment type="similarity">
    <text evidence="5">Belongs to the nitrite and sulfite reductase 4Fe-4S domain family.</text>
</comment>
<keyword evidence="15" id="KW-0534">Nitrate assimilation</keyword>
<evidence type="ECO:0000256" key="9">
    <source>
        <dbReference type="ARBA" id="ARBA00022714"/>
    </source>
</evidence>
<keyword evidence="10" id="KW-0479">Metal-binding</keyword>
<evidence type="ECO:0000256" key="15">
    <source>
        <dbReference type="ARBA" id="ARBA00023063"/>
    </source>
</evidence>
<dbReference type="InterPro" id="IPR006066">
    <property type="entry name" value="NO2/SO3_Rdtase_FeS/sirohaem_BS"/>
</dbReference>
<dbReference type="Pfam" id="PF01077">
    <property type="entry name" value="NIR_SIR"/>
    <property type="match status" value="1"/>
</dbReference>
<keyword evidence="11" id="KW-0274">FAD</keyword>
<dbReference type="PROSITE" id="PS51296">
    <property type="entry name" value="RIESKE"/>
    <property type="match status" value="1"/>
</dbReference>
<dbReference type="InterPro" id="IPR005117">
    <property type="entry name" value="NiRdtase/SiRdtase_haem-b_fer"/>
</dbReference>
<proteinExistence type="inferred from homology"/>
<comment type="cofactor">
    <cofactor evidence="3">
        <name>FAD</name>
        <dbReference type="ChEBI" id="CHEBI:57692"/>
    </cofactor>
</comment>
<dbReference type="InterPro" id="IPR007419">
    <property type="entry name" value="BFD-like_2Fe2S-bd_dom"/>
</dbReference>
<dbReference type="Gene3D" id="3.30.390.30">
    <property type="match status" value="1"/>
</dbReference>
<dbReference type="InterPro" id="IPR016156">
    <property type="entry name" value="FAD/NAD-linked_Rdtase_dimer_sf"/>
</dbReference>
<keyword evidence="12" id="KW-0560">Oxidoreductase</keyword>
<dbReference type="InterPro" id="IPR036922">
    <property type="entry name" value="Rieske_2Fe-2S_sf"/>
</dbReference>
<dbReference type="EC" id="1.7.1.4" evidence="19"/>
<feature type="domain" description="Rieske" evidence="21">
    <location>
        <begin position="925"/>
        <end position="1033"/>
    </location>
</feature>
<evidence type="ECO:0000256" key="11">
    <source>
        <dbReference type="ARBA" id="ARBA00022827"/>
    </source>
</evidence>
<evidence type="ECO:0000256" key="6">
    <source>
        <dbReference type="ARBA" id="ARBA00022485"/>
    </source>
</evidence>
<dbReference type="FunFam" id="3.30.413.10:FF:000007">
    <property type="entry name" value="Nitrite reductase [NAD(P)H] large subunit"/>
    <property type="match status" value="1"/>
</dbReference>
<comment type="pathway">
    <text evidence="4">Nitrogen metabolism; nitrate reduction (assimilation).</text>
</comment>
<dbReference type="Gene3D" id="1.10.10.1100">
    <property type="entry name" value="BFD-like [2Fe-2S]-binding domain"/>
    <property type="match status" value="1"/>
</dbReference>
<evidence type="ECO:0000256" key="16">
    <source>
        <dbReference type="ARBA" id="ARBA00034078"/>
    </source>
</evidence>
<dbReference type="Gene3D" id="3.50.50.60">
    <property type="entry name" value="FAD/NAD(P)-binding domain"/>
    <property type="match status" value="2"/>
</dbReference>
<evidence type="ECO:0000259" key="21">
    <source>
        <dbReference type="PROSITE" id="PS51296"/>
    </source>
</evidence>
<dbReference type="AlphaFoldDB" id="A0A1E4TWZ0"/>
<dbReference type="InterPro" id="IPR012744">
    <property type="entry name" value="Nitri_red_NirB"/>
</dbReference>
<dbReference type="NCBIfam" id="TIGR02374">
    <property type="entry name" value="nitri_red_nirB"/>
    <property type="match status" value="1"/>
</dbReference>
<dbReference type="GO" id="GO:0042128">
    <property type="term" value="P:nitrate assimilation"/>
    <property type="evidence" value="ECO:0007669"/>
    <property type="project" value="UniProtKB-UniPathway"/>
</dbReference>
<dbReference type="Gene3D" id="3.30.413.10">
    <property type="entry name" value="Sulfite Reductase Hemoprotein, domain 1"/>
    <property type="match status" value="1"/>
</dbReference>
<dbReference type="GO" id="GO:0046872">
    <property type="term" value="F:metal ion binding"/>
    <property type="evidence" value="ECO:0007669"/>
    <property type="project" value="UniProtKB-KW"/>
</dbReference>
<dbReference type="InterPro" id="IPR036188">
    <property type="entry name" value="FAD/NAD-bd_sf"/>
</dbReference>
<comment type="cofactor">
    <cofactor evidence="2">
        <name>[4Fe-4S] cluster</name>
        <dbReference type="ChEBI" id="CHEBI:49883"/>
    </cofactor>
</comment>
<evidence type="ECO:0000256" key="14">
    <source>
        <dbReference type="ARBA" id="ARBA00023014"/>
    </source>
</evidence>
<evidence type="ECO:0000256" key="8">
    <source>
        <dbReference type="ARBA" id="ARBA00022630"/>
    </source>
</evidence>
<evidence type="ECO:0000256" key="3">
    <source>
        <dbReference type="ARBA" id="ARBA00001974"/>
    </source>
</evidence>
<dbReference type="Pfam" id="PF18267">
    <property type="entry name" value="Rubredoxin_C"/>
    <property type="match status" value="1"/>
</dbReference>
<dbReference type="Pfam" id="PF04324">
    <property type="entry name" value="Fer2_BFD"/>
    <property type="match status" value="1"/>
</dbReference>
<dbReference type="Proteomes" id="UP000094236">
    <property type="component" value="Unassembled WGS sequence"/>
</dbReference>
<dbReference type="Pfam" id="PF03460">
    <property type="entry name" value="NIR_SIR_ferr"/>
    <property type="match status" value="1"/>
</dbReference>
<dbReference type="NCBIfam" id="TIGR02378">
    <property type="entry name" value="nirD_assim_sml"/>
    <property type="match status" value="1"/>
</dbReference>
<comment type="cofactor">
    <cofactor evidence="1">
        <name>siroheme</name>
        <dbReference type="ChEBI" id="CHEBI:60052"/>
    </cofactor>
</comment>
<evidence type="ECO:0000256" key="20">
    <source>
        <dbReference type="ARBA" id="ARBA00070300"/>
    </source>
</evidence>
<dbReference type="GO" id="GO:0050660">
    <property type="term" value="F:flavin adenine dinucleotide binding"/>
    <property type="evidence" value="ECO:0007669"/>
    <property type="project" value="InterPro"/>
</dbReference>
<dbReference type="InterPro" id="IPR052034">
    <property type="entry name" value="NasD-like"/>
</dbReference>
<evidence type="ECO:0000256" key="19">
    <source>
        <dbReference type="ARBA" id="ARBA00066907"/>
    </source>
</evidence>
<dbReference type="InterPro" id="IPR017941">
    <property type="entry name" value="Rieske_2Fe-2S"/>
</dbReference>